<dbReference type="AlphaFoldDB" id="V6LDQ0"/>
<dbReference type="EMBL" id="KI546162">
    <property type="protein sequence ID" value="EST42383.1"/>
    <property type="molecule type" value="Genomic_DNA"/>
</dbReference>
<feature type="non-terminal residue" evidence="1">
    <location>
        <position position="311"/>
    </location>
</feature>
<name>V6LDQ0_9EUKA</name>
<evidence type="ECO:0000313" key="1">
    <source>
        <dbReference type="EMBL" id="EST42383.1"/>
    </source>
</evidence>
<protein>
    <submittedName>
        <fullName evidence="1">Uncharacterized protein</fullName>
    </submittedName>
</protein>
<proteinExistence type="predicted"/>
<accession>V6LDQ0</accession>
<gene>
    <name evidence="1" type="ORF">SS50377_18071</name>
</gene>
<reference evidence="1" key="1">
    <citation type="journal article" date="2014" name="PLoS Genet.">
        <title>The Genome of Spironucleus salmonicida Highlights a Fish Pathogen Adapted to Fluctuating Environments.</title>
        <authorList>
            <person name="Xu F."/>
            <person name="Jerlstrom-Hultqvist J."/>
            <person name="Einarsson E."/>
            <person name="Astvaldsson A."/>
            <person name="Svard S.G."/>
            <person name="Andersson J.O."/>
        </authorList>
    </citation>
    <scope>NUCLEOTIDE SEQUENCE</scope>
</reference>
<organism evidence="1">
    <name type="scientific">Spironucleus salmonicida</name>
    <dbReference type="NCBI Taxonomy" id="348837"/>
    <lineage>
        <taxon>Eukaryota</taxon>
        <taxon>Metamonada</taxon>
        <taxon>Diplomonadida</taxon>
        <taxon>Hexamitidae</taxon>
        <taxon>Hexamitinae</taxon>
        <taxon>Spironucleus</taxon>
    </lineage>
</organism>
<sequence>MAQPASHDVQDDNDAHFKQFATHFLQLFYVSGNMPETQEEQGGSLLTSQLVMQDEHFLVLRSHVVQLLKLSHWQGPDWPDLHFSQVVPSMEQSFSQVLQSFADAQIAHPCAHFEHVFGLARFAQKPVLQTVQGSEPEMSKSPIQEAQLAALLVSQISQFLATPQVHCYAWPATQGMQTLFRRKLPFWQVWQVAALVQVRQVMGHFSQVSGEVLEAKQPGLHVSHILLSESQKFPEQLPHLAISVKSHVEQFFALPHMQFSVIFSWQTVQVLLVKTYPSLQAVHTSSAEQDVQGASHLTQVLTRSMVVSMQP</sequence>